<protein>
    <submittedName>
        <fullName evidence="6">Predicted protein</fullName>
    </submittedName>
</protein>
<feature type="compositionally biased region" description="Polar residues" evidence="4">
    <location>
        <begin position="232"/>
        <end position="244"/>
    </location>
</feature>
<feature type="compositionally biased region" description="Polar residues" evidence="4">
    <location>
        <begin position="355"/>
        <end position="364"/>
    </location>
</feature>
<gene>
    <name evidence="6" type="ORF">NAEGRDRAFT_62117</name>
</gene>
<accession>D2UZZ6</accession>
<dbReference type="InParanoid" id="D2UZZ6"/>
<name>D2UZZ6_NAEGR</name>
<feature type="compositionally biased region" description="Polar residues" evidence="4">
    <location>
        <begin position="84"/>
        <end position="94"/>
    </location>
</feature>
<proteinExistence type="predicted"/>
<feature type="coiled-coil region" evidence="3">
    <location>
        <begin position="284"/>
        <end position="332"/>
    </location>
</feature>
<dbReference type="GeneID" id="8863001"/>
<dbReference type="OrthoDB" id="98077at2759"/>
<keyword evidence="7" id="KW-1185">Reference proteome</keyword>
<keyword evidence="3" id="KW-0175">Coiled coil</keyword>
<dbReference type="OMA" id="MKNEVYF"/>
<evidence type="ECO:0000256" key="2">
    <source>
        <dbReference type="PROSITE-ProRule" id="PRU00192"/>
    </source>
</evidence>
<feature type="compositionally biased region" description="Low complexity" evidence="4">
    <location>
        <begin position="105"/>
        <end position="121"/>
    </location>
</feature>
<evidence type="ECO:0000256" key="3">
    <source>
        <dbReference type="SAM" id="Coils"/>
    </source>
</evidence>
<evidence type="ECO:0000313" key="6">
    <source>
        <dbReference type="EMBL" id="EFC50250.1"/>
    </source>
</evidence>
<keyword evidence="1 2" id="KW-0728">SH3 domain</keyword>
<evidence type="ECO:0000313" key="7">
    <source>
        <dbReference type="Proteomes" id="UP000006671"/>
    </source>
</evidence>
<dbReference type="PROSITE" id="PS50002">
    <property type="entry name" value="SH3"/>
    <property type="match status" value="1"/>
</dbReference>
<dbReference type="EMBL" id="GG738846">
    <property type="protein sequence ID" value="EFC50250.1"/>
    <property type="molecule type" value="Genomic_DNA"/>
</dbReference>
<feature type="compositionally biased region" description="Polar residues" evidence="4">
    <location>
        <begin position="149"/>
        <end position="210"/>
    </location>
</feature>
<feature type="region of interest" description="Disordered" evidence="4">
    <location>
        <begin position="84"/>
        <end position="127"/>
    </location>
</feature>
<dbReference type="Gene3D" id="2.30.30.40">
    <property type="entry name" value="SH3 Domains"/>
    <property type="match status" value="1"/>
</dbReference>
<dbReference type="RefSeq" id="XP_002682994.1">
    <property type="nucleotide sequence ID" value="XM_002682948.1"/>
</dbReference>
<dbReference type="Proteomes" id="UP000006671">
    <property type="component" value="Unassembled WGS sequence"/>
</dbReference>
<dbReference type="CDD" id="cd00174">
    <property type="entry name" value="SH3"/>
    <property type="match status" value="1"/>
</dbReference>
<evidence type="ECO:0000256" key="4">
    <source>
        <dbReference type="SAM" id="MobiDB-lite"/>
    </source>
</evidence>
<dbReference type="KEGG" id="ngr:NAEGRDRAFT_62117"/>
<dbReference type="AlphaFoldDB" id="D2UZZ6"/>
<dbReference type="VEuPathDB" id="AmoebaDB:NAEGRDRAFT_62117"/>
<dbReference type="SMART" id="SM00326">
    <property type="entry name" value="SH3"/>
    <property type="match status" value="1"/>
</dbReference>
<dbReference type="Pfam" id="PF00018">
    <property type="entry name" value="SH3_1"/>
    <property type="match status" value="1"/>
</dbReference>
<dbReference type="SUPFAM" id="SSF50044">
    <property type="entry name" value="SH3-domain"/>
    <property type="match status" value="1"/>
</dbReference>
<feature type="domain" description="SH3" evidence="5">
    <location>
        <begin position="2"/>
        <end position="63"/>
    </location>
</feature>
<reference evidence="6 7" key="1">
    <citation type="journal article" date="2010" name="Cell">
        <title>The genome of Naegleria gruberi illuminates early eukaryotic versatility.</title>
        <authorList>
            <person name="Fritz-Laylin L.K."/>
            <person name="Prochnik S.E."/>
            <person name="Ginger M.L."/>
            <person name="Dacks J.B."/>
            <person name="Carpenter M.L."/>
            <person name="Field M.C."/>
            <person name="Kuo A."/>
            <person name="Paredez A."/>
            <person name="Chapman J."/>
            <person name="Pham J."/>
            <person name="Shu S."/>
            <person name="Neupane R."/>
            <person name="Cipriano M."/>
            <person name="Mancuso J."/>
            <person name="Tu H."/>
            <person name="Salamov A."/>
            <person name="Lindquist E."/>
            <person name="Shapiro H."/>
            <person name="Lucas S."/>
            <person name="Grigoriev I.V."/>
            <person name="Cande W.Z."/>
            <person name="Fulton C."/>
            <person name="Rokhsar D.S."/>
            <person name="Dawson S.C."/>
        </authorList>
    </citation>
    <scope>NUCLEOTIDE SEQUENCE [LARGE SCALE GENOMIC DNA]</scope>
    <source>
        <strain evidence="6 7">NEG-M</strain>
    </source>
</reference>
<dbReference type="InterPro" id="IPR001452">
    <property type="entry name" value="SH3_domain"/>
</dbReference>
<dbReference type="InterPro" id="IPR036028">
    <property type="entry name" value="SH3-like_dom_sf"/>
</dbReference>
<organism evidence="7">
    <name type="scientific">Naegleria gruberi</name>
    <name type="common">Amoeba</name>
    <dbReference type="NCBI Taxonomy" id="5762"/>
    <lineage>
        <taxon>Eukaryota</taxon>
        <taxon>Discoba</taxon>
        <taxon>Heterolobosea</taxon>
        <taxon>Tetramitia</taxon>
        <taxon>Eutetramitia</taxon>
        <taxon>Vahlkampfiidae</taxon>
        <taxon>Naegleria</taxon>
    </lineage>
</organism>
<sequence length="364" mass="40831">MNQEEYCRVLYDFKADGHNELSVTKGEVVKLISAHGEWMMVEKVSKPFQKGFVPTLYITIIKNSSYDNSKANSLTSSVTSINEPVIIQQTQQPPASDEKRKNKQSSINTTSNNSSNSTGSNPLNENTVATASSNKQLEKLDRINNIESQLKSHQSPSKQSKTSNSQKANASQSKQIVTSTAPALPLNPQQQTHPTNYSNNSIQDTPTVSKNAPLFDERVNQLPKPSIETRKSTSSTPLYSKNSQKPVQKQLLSGFVTKVVAEYEDSVTLMQSYETNEKIFKQTLVQREEAFKSIEQKLDKISKEVLDFQTTNDQLIDKIRRLELRIENDRSNLINNYSTDVSGITEASERKRNASRNFQSGSKN</sequence>
<feature type="region of interest" description="Disordered" evidence="4">
    <location>
        <begin position="345"/>
        <end position="364"/>
    </location>
</feature>
<evidence type="ECO:0000259" key="5">
    <source>
        <dbReference type="PROSITE" id="PS50002"/>
    </source>
</evidence>
<feature type="region of interest" description="Disordered" evidence="4">
    <location>
        <begin position="149"/>
        <end position="244"/>
    </location>
</feature>
<evidence type="ECO:0000256" key="1">
    <source>
        <dbReference type="ARBA" id="ARBA00022443"/>
    </source>
</evidence>